<comment type="caution">
    <text evidence="5">The sequence shown here is derived from an EMBL/GenBank/DDBJ whole genome shotgun (WGS) entry which is preliminary data.</text>
</comment>
<evidence type="ECO:0000313" key="7">
    <source>
        <dbReference type="EMBL" id="RHG79413.1"/>
    </source>
</evidence>
<evidence type="ECO:0000259" key="2">
    <source>
        <dbReference type="Pfam" id="PF20434"/>
    </source>
</evidence>
<dbReference type="EMBL" id="QSSX01000040">
    <property type="protein sequence ID" value="RGM20614.1"/>
    <property type="molecule type" value="Genomic_DNA"/>
</dbReference>
<dbReference type="EMBL" id="QRTJ01000040">
    <property type="protein sequence ID" value="RGQ61955.1"/>
    <property type="molecule type" value="Genomic_DNA"/>
</dbReference>
<reference evidence="3" key="2">
    <citation type="submission" date="2021-10" db="EMBL/GenBank/DDBJ databases">
        <title>Collection of gut derived symbiotic bacterial strains cultured from healthy donors.</title>
        <authorList>
            <person name="Lin H."/>
            <person name="Littmann E."/>
            <person name="Claire K."/>
            <person name="Pamer E."/>
        </authorList>
    </citation>
    <scope>NUCLEOTIDE SEQUENCE</scope>
    <source>
        <strain evidence="3">MSK.23.18</strain>
    </source>
</reference>
<dbReference type="GO" id="GO:0016787">
    <property type="term" value="F:hydrolase activity"/>
    <property type="evidence" value="ECO:0007669"/>
    <property type="project" value="UniProtKB-KW"/>
</dbReference>
<dbReference type="EMBL" id="JAQMLR010000024">
    <property type="protein sequence ID" value="MDB8740236.1"/>
    <property type="molecule type" value="Genomic_DNA"/>
</dbReference>
<evidence type="ECO:0000313" key="5">
    <source>
        <dbReference type="EMBL" id="RGM20614.1"/>
    </source>
</evidence>
<dbReference type="EMBL" id="JAJBOM010000034">
    <property type="protein sequence ID" value="MCB5620787.1"/>
    <property type="molecule type" value="Genomic_DNA"/>
</dbReference>
<dbReference type="EMBL" id="QRIS01000039">
    <property type="protein sequence ID" value="RHG79413.1"/>
    <property type="molecule type" value="Genomic_DNA"/>
</dbReference>
<dbReference type="RefSeq" id="WP_118014225.1">
    <property type="nucleotide sequence ID" value="NZ_BAABSA010000028.1"/>
</dbReference>
<dbReference type="PANTHER" id="PTHR48081:SF6">
    <property type="entry name" value="PEPTIDASE S9 PROLYL OLIGOPEPTIDASE CATALYTIC DOMAIN-CONTAINING PROTEIN"/>
    <property type="match status" value="1"/>
</dbReference>
<sequence>MKVEKIVLNEAREVSLTAYLLDTGGEFRNICKRPAVLILPGGGYKFCSEREADPVAMPYLKAGYQAFILRYSVGKHSVWPNALQDYEQAMEMIRTKAEEWKIFSDKIAVIGFSAGGHLAAAAATMSKNRPNAAILGYPVTGSDVKGCCATAPDTISCVDKNTCPCFIFATRTDAVVPVMNSIRFMEALVQADISFESHIYSYGPHGFSTCDTSVQSGDTTISSRVPNWVSDSIGWLKEVFGDFGNGEMTKPVCKAHVTDNDGEFLSVDCTFGYVMGKPEGWKVVEGFLGGAGKQEKPEGQEAPQMTPEMISMASGMKLRQILEYAHMPEEVIEQVNDQLSMIPNQR</sequence>
<accession>A0A3E4UZN9</accession>
<dbReference type="PANTHER" id="PTHR48081">
    <property type="entry name" value="AB HYDROLASE SUPERFAMILY PROTEIN C4A8.06C"/>
    <property type="match status" value="1"/>
</dbReference>
<dbReference type="Proteomes" id="UP000283981">
    <property type="component" value="Unassembled WGS sequence"/>
</dbReference>
<organism evidence="5 8">
    <name type="scientific">Mediterraneibacter gnavus</name>
    <name type="common">Ruminococcus gnavus</name>
    <dbReference type="NCBI Taxonomy" id="33038"/>
    <lineage>
        <taxon>Bacteria</taxon>
        <taxon>Bacillati</taxon>
        <taxon>Bacillota</taxon>
        <taxon>Clostridia</taxon>
        <taxon>Lachnospirales</taxon>
        <taxon>Lachnospiraceae</taxon>
        <taxon>Mediterraneibacter</taxon>
    </lineage>
</organism>
<dbReference type="Proteomes" id="UP000286137">
    <property type="component" value="Unassembled WGS sequence"/>
</dbReference>
<dbReference type="Proteomes" id="UP001211731">
    <property type="component" value="Unassembled WGS sequence"/>
</dbReference>
<reference evidence="4" key="3">
    <citation type="submission" date="2023-01" db="EMBL/GenBank/DDBJ databases">
        <title>Human gut microbiome strain richness.</title>
        <authorList>
            <person name="Chen-Liaw A."/>
        </authorList>
    </citation>
    <scope>NUCLEOTIDE SEQUENCE</scope>
    <source>
        <strain evidence="4">1001217st1_A9_1001217B_191108</strain>
    </source>
</reference>
<evidence type="ECO:0000313" key="8">
    <source>
        <dbReference type="Proteomes" id="UP000260808"/>
    </source>
</evidence>
<protein>
    <submittedName>
        <fullName evidence="5">Alpha/beta hydrolase</fullName>
    </submittedName>
</protein>
<evidence type="ECO:0000313" key="10">
    <source>
        <dbReference type="Proteomes" id="UP000286137"/>
    </source>
</evidence>
<name>A0A3E4UZN9_MEDGN</name>
<keyword evidence="1 5" id="KW-0378">Hydrolase</keyword>
<dbReference type="Gene3D" id="3.40.50.1820">
    <property type="entry name" value="alpha/beta hydrolase"/>
    <property type="match status" value="1"/>
</dbReference>
<dbReference type="Pfam" id="PF20434">
    <property type="entry name" value="BD-FAE"/>
    <property type="match status" value="1"/>
</dbReference>
<dbReference type="SUPFAM" id="SSF53474">
    <property type="entry name" value="alpha/beta-Hydrolases"/>
    <property type="match status" value="1"/>
</dbReference>
<dbReference type="Proteomes" id="UP000260808">
    <property type="component" value="Unassembled WGS sequence"/>
</dbReference>
<dbReference type="Proteomes" id="UP001297370">
    <property type="component" value="Unassembled WGS sequence"/>
</dbReference>
<evidence type="ECO:0000256" key="1">
    <source>
        <dbReference type="ARBA" id="ARBA00022801"/>
    </source>
</evidence>
<feature type="domain" description="BD-FAE-like" evidence="2">
    <location>
        <begin position="33"/>
        <end position="128"/>
    </location>
</feature>
<proteinExistence type="predicted"/>
<dbReference type="InterPro" id="IPR029058">
    <property type="entry name" value="AB_hydrolase_fold"/>
</dbReference>
<dbReference type="AlphaFoldDB" id="A0A3E4UZN9"/>
<evidence type="ECO:0000313" key="4">
    <source>
        <dbReference type="EMBL" id="MDB8740236.1"/>
    </source>
</evidence>
<evidence type="ECO:0000313" key="6">
    <source>
        <dbReference type="EMBL" id="RGQ61955.1"/>
    </source>
</evidence>
<reference evidence="8 9" key="1">
    <citation type="submission" date="2018-08" db="EMBL/GenBank/DDBJ databases">
        <title>A genome reference for cultivated species of the human gut microbiota.</title>
        <authorList>
            <person name="Zou Y."/>
            <person name="Xue W."/>
            <person name="Luo G."/>
        </authorList>
    </citation>
    <scope>NUCLEOTIDE SEQUENCE [LARGE SCALE GENOMIC DNA]</scope>
    <source>
        <strain evidence="6 10">AF27-4BH</strain>
        <strain evidence="7 9">AM21-18</strain>
        <strain evidence="5 8">TF01-20-2</strain>
    </source>
</reference>
<dbReference type="InterPro" id="IPR050300">
    <property type="entry name" value="GDXG_lipolytic_enzyme"/>
</dbReference>
<gene>
    <name evidence="7" type="ORF">DW243_16335</name>
    <name evidence="6" type="ORF">DWY88_14855</name>
    <name evidence="5" type="ORF">DXC31_13650</name>
    <name evidence="3" type="ORF">LIQ08_16785</name>
    <name evidence="4" type="ORF">PNU63_15900</name>
</gene>
<dbReference type="InterPro" id="IPR049492">
    <property type="entry name" value="BD-FAE-like_dom"/>
</dbReference>
<evidence type="ECO:0000313" key="3">
    <source>
        <dbReference type="EMBL" id="MCB5620787.1"/>
    </source>
</evidence>
<evidence type="ECO:0000313" key="9">
    <source>
        <dbReference type="Proteomes" id="UP000283981"/>
    </source>
</evidence>